<organism evidence="11 13">
    <name type="scientific">Methanosarcina flavescens</name>
    <dbReference type="NCBI Taxonomy" id="1715806"/>
    <lineage>
        <taxon>Archaea</taxon>
        <taxon>Methanobacteriati</taxon>
        <taxon>Methanobacteriota</taxon>
        <taxon>Stenosarchaea group</taxon>
        <taxon>Methanomicrobia</taxon>
        <taxon>Methanosarcinales</taxon>
        <taxon>Methanosarcinaceae</taxon>
        <taxon>Methanosarcina</taxon>
    </lineage>
</organism>
<dbReference type="EMBL" id="JAAYQL010000005">
    <property type="protein sequence ID" value="NLK31395.1"/>
    <property type="molecule type" value="Genomic_DNA"/>
</dbReference>
<keyword evidence="9 10" id="KW-0170">Cobalt</keyword>
<evidence type="ECO:0000256" key="4">
    <source>
        <dbReference type="ARBA" id="ARBA00022573"/>
    </source>
</evidence>
<keyword evidence="6 10" id="KW-1133">Transmembrane helix</keyword>
<dbReference type="NCBIfam" id="NF002780">
    <property type="entry name" value="PRK02898.1"/>
    <property type="match status" value="1"/>
</dbReference>
<dbReference type="Proteomes" id="UP000053087">
    <property type="component" value="Chromosome"/>
</dbReference>
<keyword evidence="5 10" id="KW-0812">Transmembrane</keyword>
<evidence type="ECO:0000256" key="6">
    <source>
        <dbReference type="ARBA" id="ARBA00022989"/>
    </source>
</evidence>
<keyword evidence="4 10" id="KW-0169">Cobalamin biosynthesis</keyword>
<dbReference type="KEGG" id="mfz:AOB57_011125"/>
<evidence type="ECO:0000256" key="1">
    <source>
        <dbReference type="ARBA" id="ARBA00022426"/>
    </source>
</evidence>
<evidence type="ECO:0000313" key="14">
    <source>
        <dbReference type="Proteomes" id="UP000585579"/>
    </source>
</evidence>
<dbReference type="AlphaFoldDB" id="A0A660HTL9"/>
<proteinExistence type="inferred from homology"/>
<keyword evidence="2 10" id="KW-0813">Transport</keyword>
<evidence type="ECO:0000256" key="10">
    <source>
        <dbReference type="HAMAP-Rule" id="MF_00330"/>
    </source>
</evidence>
<evidence type="ECO:0000313" key="11">
    <source>
        <dbReference type="EMBL" id="AYK15668.1"/>
    </source>
</evidence>
<dbReference type="Proteomes" id="UP000585579">
    <property type="component" value="Unassembled WGS sequence"/>
</dbReference>
<dbReference type="OrthoDB" id="187156at2157"/>
<comment type="similarity">
    <text evidence="10">Belongs to the CbiN family.</text>
</comment>
<dbReference type="EMBL" id="CP032683">
    <property type="protein sequence ID" value="AYK15668.1"/>
    <property type="molecule type" value="Genomic_DNA"/>
</dbReference>
<evidence type="ECO:0000256" key="2">
    <source>
        <dbReference type="ARBA" id="ARBA00022448"/>
    </source>
</evidence>
<gene>
    <name evidence="10" type="primary">cbiN</name>
    <name evidence="11" type="ORF">AOB57_011125</name>
    <name evidence="12" type="ORF">GX302_00725</name>
</gene>
<dbReference type="GO" id="GO:0009236">
    <property type="term" value="P:cobalamin biosynthetic process"/>
    <property type="evidence" value="ECO:0007669"/>
    <property type="project" value="UniProtKB-UniRule"/>
</dbReference>
<evidence type="ECO:0000256" key="8">
    <source>
        <dbReference type="ARBA" id="ARBA00023136"/>
    </source>
</evidence>
<dbReference type="GO" id="GO:0005886">
    <property type="term" value="C:plasma membrane"/>
    <property type="evidence" value="ECO:0007669"/>
    <property type="project" value="UniProtKB-SubCell"/>
</dbReference>
<dbReference type="InterPro" id="IPR003705">
    <property type="entry name" value="CbiN"/>
</dbReference>
<accession>A0A660HTL9</accession>
<dbReference type="RefSeq" id="WP_054299354.1">
    <property type="nucleotide sequence ID" value="NZ_CP032683.1"/>
</dbReference>
<comment type="pathway">
    <text evidence="10">Cofactor biosynthesis; adenosylcobalamin biosynthesis.</text>
</comment>
<evidence type="ECO:0000313" key="13">
    <source>
        <dbReference type="Proteomes" id="UP000053087"/>
    </source>
</evidence>
<keyword evidence="8 10" id="KW-0472">Membrane</keyword>
<feature type="transmembrane region" description="Helical" evidence="10">
    <location>
        <begin position="68"/>
        <end position="88"/>
    </location>
</feature>
<dbReference type="Pfam" id="PF02553">
    <property type="entry name" value="CbiN"/>
    <property type="match status" value="1"/>
</dbReference>
<reference evidence="11 13" key="1">
    <citation type="journal article" date="2016" name="Int. J. Syst. Evol. Microbiol.">
        <title>Methanosarcina flavescens sp. nov., a methanogenic archaeon isolated from a full-scale anaerobic digester.</title>
        <authorList>
            <person name="Kern T."/>
            <person name="Fischer M.A."/>
            <person name="Deppenmeier U."/>
            <person name="Schmitz R.A."/>
            <person name="Rother M."/>
        </authorList>
    </citation>
    <scope>NUCLEOTIDE SEQUENCE [LARGE SCALE GENOMIC DNA]</scope>
    <source>
        <strain evidence="11 13">E03.2</strain>
    </source>
</reference>
<evidence type="ECO:0000256" key="3">
    <source>
        <dbReference type="ARBA" id="ARBA00022475"/>
    </source>
</evidence>
<reference evidence="11" key="2">
    <citation type="submission" date="2018-10" db="EMBL/GenBank/DDBJ databases">
        <authorList>
            <person name="Fischer M.A."/>
            <person name="Kern T."/>
            <person name="Deppenmeier U."/>
            <person name="Schmitz R.A."/>
            <person name="Rother M."/>
        </authorList>
    </citation>
    <scope>NUCLEOTIDE SEQUENCE</scope>
    <source>
        <strain evidence="11">E03.2</strain>
    </source>
</reference>
<keyword evidence="1 10" id="KW-0171">Cobalt transport</keyword>
<protein>
    <recommendedName>
        <fullName evidence="10">Cobalt transport protein CbiN</fullName>
    </recommendedName>
    <alternativeName>
        <fullName evidence="10">Energy-coupling factor transporter probable substrate-capture protein CbiN</fullName>
        <shortName evidence="10">ECF transporter S component CbiN</shortName>
    </alternativeName>
</protein>
<evidence type="ECO:0000256" key="7">
    <source>
        <dbReference type="ARBA" id="ARBA00023065"/>
    </source>
</evidence>
<dbReference type="HAMAP" id="MF_00330">
    <property type="entry name" value="CbiN"/>
    <property type="match status" value="1"/>
</dbReference>
<comment type="function">
    <text evidence="10">Part of the energy-coupling factor (ECF) transporter complex CbiMNOQ involved in cobalt import.</text>
</comment>
<comment type="subcellular location">
    <subcellularLocation>
        <location evidence="10">Cell membrane</location>
        <topology evidence="10">Multi-pass membrane protein</topology>
    </subcellularLocation>
</comment>
<comment type="subunit">
    <text evidence="10">Forms an energy-coupling factor (ECF) transporter complex composed of an ATP-binding protein (A component, CbiO), a transmembrane protein (T component, CbiQ) and 2 possible substrate-capture proteins (S components, CbiM and CbiN) of unknown stoichimetry.</text>
</comment>
<dbReference type="PANTHER" id="PTHR38662">
    <property type="entry name" value="COBALT TRANSPORT PROTEIN CBIN"/>
    <property type="match status" value="1"/>
</dbReference>
<sequence>MSRKLEIIVLAIILIFAIQFVYMSSTTDAEYMGADGQAEDAIIEITGGTYEPVAEPFWEPPSGEIESLLFGLQAAIGAGILGYFFGYYRAKKRYESDLAYGEKSKSEGDSQSL</sequence>
<keyword evidence="13" id="KW-1185">Reference proteome</keyword>
<feature type="transmembrane region" description="Helical" evidence="10">
    <location>
        <begin position="7"/>
        <end position="25"/>
    </location>
</feature>
<dbReference type="PANTHER" id="PTHR38662:SF1">
    <property type="entry name" value="COBALT TRANSPORT PROTEIN CBIN"/>
    <property type="match status" value="1"/>
</dbReference>
<dbReference type="GeneID" id="53688671"/>
<dbReference type="GO" id="GO:0015087">
    <property type="term" value="F:cobalt ion transmembrane transporter activity"/>
    <property type="evidence" value="ECO:0007669"/>
    <property type="project" value="UniProtKB-UniRule"/>
</dbReference>
<evidence type="ECO:0000256" key="9">
    <source>
        <dbReference type="ARBA" id="ARBA00023285"/>
    </source>
</evidence>
<evidence type="ECO:0000256" key="5">
    <source>
        <dbReference type="ARBA" id="ARBA00022692"/>
    </source>
</evidence>
<keyword evidence="3 10" id="KW-1003">Cell membrane</keyword>
<reference evidence="12 14" key="3">
    <citation type="journal article" date="2020" name="Biotechnol. Biofuels">
        <title>New insights from the biogas microbiome by comprehensive genome-resolved metagenomics of nearly 1600 species originating from multiple anaerobic digesters.</title>
        <authorList>
            <person name="Campanaro S."/>
            <person name="Treu L."/>
            <person name="Rodriguez-R L.M."/>
            <person name="Kovalovszki A."/>
            <person name="Ziels R.M."/>
            <person name="Maus I."/>
            <person name="Zhu X."/>
            <person name="Kougias P.G."/>
            <person name="Basile A."/>
            <person name="Luo G."/>
            <person name="Schluter A."/>
            <person name="Konstantinidis K.T."/>
            <person name="Angelidaki I."/>
        </authorList>
    </citation>
    <scope>NUCLEOTIDE SEQUENCE [LARGE SCALE GENOMIC DNA]</scope>
    <source>
        <strain evidence="12">AS22ysBPME_46</strain>
    </source>
</reference>
<dbReference type="UniPathway" id="UPA00148"/>
<name>A0A660HTL9_9EURY</name>
<keyword evidence="7 10" id="KW-0406">Ion transport</keyword>
<evidence type="ECO:0000313" key="12">
    <source>
        <dbReference type="EMBL" id="NLK31395.1"/>
    </source>
</evidence>